<name>A0A1C2DND9_9HYPH</name>
<dbReference type="Proteomes" id="UP000094412">
    <property type="component" value="Unassembled WGS sequence"/>
</dbReference>
<reference evidence="2 3" key="1">
    <citation type="submission" date="2016-08" db="EMBL/GenBank/DDBJ databases">
        <title>Whole genome sequence of Mesorhizobium sp. strain UASWS1009 isolated from industrial sewage.</title>
        <authorList>
            <person name="Crovadore J."/>
            <person name="Calmin G."/>
            <person name="Chablais R."/>
            <person name="Cochard B."/>
            <person name="Lefort F."/>
        </authorList>
    </citation>
    <scope>NUCLEOTIDE SEQUENCE [LARGE SCALE GENOMIC DNA]</scope>
    <source>
        <strain evidence="2 3">UASWS1009</strain>
    </source>
</reference>
<dbReference type="SUPFAM" id="SSF53187">
    <property type="entry name" value="Zn-dependent exopeptidases"/>
    <property type="match status" value="1"/>
</dbReference>
<evidence type="ECO:0000313" key="2">
    <source>
        <dbReference type="EMBL" id="OCX16145.1"/>
    </source>
</evidence>
<dbReference type="EMBL" id="MDEO01000033">
    <property type="protein sequence ID" value="OCX16145.1"/>
    <property type="molecule type" value="Genomic_DNA"/>
</dbReference>
<dbReference type="InterPro" id="IPR045175">
    <property type="entry name" value="M28_fam"/>
</dbReference>
<feature type="domain" description="Peptidase M28" evidence="1">
    <location>
        <begin position="191"/>
        <end position="408"/>
    </location>
</feature>
<dbReference type="AlphaFoldDB" id="A0A1C2DND9"/>
<dbReference type="InterPro" id="IPR046450">
    <property type="entry name" value="PA_dom_sf"/>
</dbReference>
<dbReference type="CDD" id="cd04820">
    <property type="entry name" value="PA_M28_1_1"/>
    <property type="match status" value="1"/>
</dbReference>
<dbReference type="Pfam" id="PF04389">
    <property type="entry name" value="Peptidase_M28"/>
    <property type="match status" value="1"/>
</dbReference>
<dbReference type="PANTHER" id="PTHR12147:SF26">
    <property type="entry name" value="PEPTIDASE M28 DOMAIN-CONTAINING PROTEIN"/>
    <property type="match status" value="1"/>
</dbReference>
<evidence type="ECO:0000259" key="1">
    <source>
        <dbReference type="Pfam" id="PF04389"/>
    </source>
</evidence>
<dbReference type="Gene3D" id="3.40.630.10">
    <property type="entry name" value="Zn peptidases"/>
    <property type="match status" value="1"/>
</dbReference>
<keyword evidence="3" id="KW-1185">Reference proteome</keyword>
<protein>
    <recommendedName>
        <fullName evidence="1">Peptidase M28 domain-containing protein</fullName>
    </recommendedName>
</protein>
<organism evidence="2 3">
    <name type="scientific">Mesorhizobium hungaricum</name>
    <dbReference type="NCBI Taxonomy" id="1566387"/>
    <lineage>
        <taxon>Bacteria</taxon>
        <taxon>Pseudomonadati</taxon>
        <taxon>Pseudomonadota</taxon>
        <taxon>Alphaproteobacteria</taxon>
        <taxon>Hyphomicrobiales</taxon>
        <taxon>Phyllobacteriaceae</taxon>
        <taxon>Mesorhizobium</taxon>
    </lineage>
</organism>
<comment type="caution">
    <text evidence="2">The sequence shown here is derived from an EMBL/GenBank/DDBJ whole genome shotgun (WGS) entry which is preliminary data.</text>
</comment>
<gene>
    <name evidence="2" type="ORF">QV13_14870</name>
</gene>
<sequence length="447" mass="48254">MQGQRLVCSNGIDIAIDPSPYALSETLETDLVFVGWGISAPSLGLDDYAGLDVRGKAVVLLEGAPASLPGALRAHFSWIQQKERMAAAQGAVAVLTLKTPDRERVSPWDRTRRYRPLPGLSWPQEAASGVEPIRATITLGPRVARRLFASAGRDIDEIYAHSAAATPKGFALPATMQLKRRSLHEEVRSANVIGLLPGTHPVRRHDVIVVLSHLDHVGIGPTVDGDHIYNGAVDNAGGVAVMLEAARQLAETGTDRSVLFVATTGEEKGLIGSEYLAANPVVDPRRIAAAISIDGLMAFNDFTGVVALGADHSTLGAISAEAARSIGASHVPDPIPERGNLALSDQYPFLRRGVPVLFPNPARETTQPDRTALAAWDDYESFHYHRPSDDMKLPLRWHSAARWLRYITSTIRGAANAEGAIAWNDGDLIGRYFGRPDMRQSNKDSNK</sequence>
<dbReference type="GO" id="GO:0008235">
    <property type="term" value="F:metalloexopeptidase activity"/>
    <property type="evidence" value="ECO:0007669"/>
    <property type="project" value="InterPro"/>
</dbReference>
<dbReference type="SUPFAM" id="SSF52025">
    <property type="entry name" value="PA domain"/>
    <property type="match status" value="1"/>
</dbReference>
<evidence type="ECO:0000313" key="3">
    <source>
        <dbReference type="Proteomes" id="UP000094412"/>
    </source>
</evidence>
<dbReference type="PANTHER" id="PTHR12147">
    <property type="entry name" value="METALLOPEPTIDASE M28 FAMILY MEMBER"/>
    <property type="match status" value="1"/>
</dbReference>
<dbReference type="Gene3D" id="3.50.30.30">
    <property type="match status" value="1"/>
</dbReference>
<dbReference type="GO" id="GO:0006508">
    <property type="term" value="P:proteolysis"/>
    <property type="evidence" value="ECO:0007669"/>
    <property type="project" value="InterPro"/>
</dbReference>
<dbReference type="STRING" id="1566387.QV13_14870"/>
<proteinExistence type="predicted"/>
<dbReference type="InterPro" id="IPR007484">
    <property type="entry name" value="Peptidase_M28"/>
</dbReference>
<accession>A0A1C2DND9</accession>